<dbReference type="Proteomes" id="UP001283361">
    <property type="component" value="Unassembled WGS sequence"/>
</dbReference>
<comment type="caution">
    <text evidence="1">The sequence shown here is derived from an EMBL/GenBank/DDBJ whole genome shotgun (WGS) entry which is preliminary data.</text>
</comment>
<accession>A0AAE0YER2</accession>
<organism evidence="1 2">
    <name type="scientific">Elysia crispata</name>
    <name type="common">lettuce slug</name>
    <dbReference type="NCBI Taxonomy" id="231223"/>
    <lineage>
        <taxon>Eukaryota</taxon>
        <taxon>Metazoa</taxon>
        <taxon>Spiralia</taxon>
        <taxon>Lophotrochozoa</taxon>
        <taxon>Mollusca</taxon>
        <taxon>Gastropoda</taxon>
        <taxon>Heterobranchia</taxon>
        <taxon>Euthyneura</taxon>
        <taxon>Panpulmonata</taxon>
        <taxon>Sacoglossa</taxon>
        <taxon>Placobranchoidea</taxon>
        <taxon>Plakobranchidae</taxon>
        <taxon>Elysia</taxon>
    </lineage>
</organism>
<evidence type="ECO:0000313" key="2">
    <source>
        <dbReference type="Proteomes" id="UP001283361"/>
    </source>
</evidence>
<protein>
    <submittedName>
        <fullName evidence="1">Uncharacterized protein</fullName>
    </submittedName>
</protein>
<reference evidence="1" key="1">
    <citation type="journal article" date="2023" name="G3 (Bethesda)">
        <title>A reference genome for the long-term kleptoplast-retaining sea slug Elysia crispata morphotype clarki.</title>
        <authorList>
            <person name="Eastman K.E."/>
            <person name="Pendleton A.L."/>
            <person name="Shaikh M.A."/>
            <person name="Suttiyut T."/>
            <person name="Ogas R."/>
            <person name="Tomko P."/>
            <person name="Gavelis G."/>
            <person name="Widhalm J.R."/>
            <person name="Wisecaver J.H."/>
        </authorList>
    </citation>
    <scope>NUCLEOTIDE SEQUENCE</scope>
    <source>
        <strain evidence="1">ECLA1</strain>
    </source>
</reference>
<evidence type="ECO:0000313" key="1">
    <source>
        <dbReference type="EMBL" id="KAK3743225.1"/>
    </source>
</evidence>
<keyword evidence="2" id="KW-1185">Reference proteome</keyword>
<dbReference type="AlphaFoldDB" id="A0AAE0YER2"/>
<sequence length="70" mass="8507">MITLHLLHQRKFSFICGPYWKRKRDGRTDFGRCWLPAVIDCDIMPRSEVFSRWYTKDSDKTTQVNQHFEI</sequence>
<gene>
    <name evidence="1" type="ORF">RRG08_064077</name>
</gene>
<name>A0AAE0YER2_9GAST</name>
<dbReference type="EMBL" id="JAWDGP010006323">
    <property type="protein sequence ID" value="KAK3743225.1"/>
    <property type="molecule type" value="Genomic_DNA"/>
</dbReference>
<proteinExistence type="predicted"/>